<keyword evidence="2" id="KW-1185">Reference proteome</keyword>
<proteinExistence type="predicted"/>
<accession>A0AAV6I6A3</accession>
<evidence type="ECO:0000313" key="2">
    <source>
        <dbReference type="Proteomes" id="UP000823749"/>
    </source>
</evidence>
<dbReference type="Gene3D" id="2.40.50.140">
    <property type="entry name" value="Nucleic acid-binding proteins"/>
    <property type="match status" value="1"/>
</dbReference>
<dbReference type="AlphaFoldDB" id="A0AAV6I6A3"/>
<name>A0AAV6I6A3_9ERIC</name>
<gene>
    <name evidence="1" type="ORF">RHGRI_031008</name>
</gene>
<organism evidence="1 2">
    <name type="scientific">Rhododendron griersonianum</name>
    <dbReference type="NCBI Taxonomy" id="479676"/>
    <lineage>
        <taxon>Eukaryota</taxon>
        <taxon>Viridiplantae</taxon>
        <taxon>Streptophyta</taxon>
        <taxon>Embryophyta</taxon>
        <taxon>Tracheophyta</taxon>
        <taxon>Spermatophyta</taxon>
        <taxon>Magnoliopsida</taxon>
        <taxon>eudicotyledons</taxon>
        <taxon>Gunneridae</taxon>
        <taxon>Pentapetalae</taxon>
        <taxon>asterids</taxon>
        <taxon>Ericales</taxon>
        <taxon>Ericaceae</taxon>
        <taxon>Ericoideae</taxon>
        <taxon>Rhodoreae</taxon>
        <taxon>Rhododendron</taxon>
    </lineage>
</organism>
<evidence type="ECO:0000313" key="1">
    <source>
        <dbReference type="EMBL" id="KAG5524198.1"/>
    </source>
</evidence>
<dbReference type="InterPro" id="IPR012340">
    <property type="entry name" value="NA-bd_OB-fold"/>
</dbReference>
<dbReference type="Proteomes" id="UP000823749">
    <property type="component" value="Chromosome 11"/>
</dbReference>
<comment type="caution">
    <text evidence="1">The sequence shown here is derived from an EMBL/GenBank/DDBJ whole genome shotgun (WGS) entry which is preliminary data.</text>
</comment>
<protein>
    <submittedName>
        <fullName evidence="1">Uncharacterized protein</fullName>
    </submittedName>
</protein>
<dbReference type="EMBL" id="JACTNZ010000011">
    <property type="protein sequence ID" value="KAG5524198.1"/>
    <property type="molecule type" value="Genomic_DNA"/>
</dbReference>
<reference evidence="1" key="1">
    <citation type="submission" date="2020-08" db="EMBL/GenBank/DDBJ databases">
        <title>Plant Genome Project.</title>
        <authorList>
            <person name="Zhang R.-G."/>
        </authorList>
    </citation>
    <scope>NUCLEOTIDE SEQUENCE</scope>
    <source>
        <strain evidence="1">WSP0</strain>
        <tissue evidence="1">Leaf</tissue>
    </source>
</reference>
<sequence>MHVGPKRKTPKTYVQNVTVIDQGMNPTTLTLWDQFTQHEAVRMPELTGLFPVVMGVKLKINASYDTILETKGSTIFNFDPPLLEANVLRTWCLAHSTEIQNHDIGHLNQIEASATPVELPFERQIIKINHLPMIVSEAGSSSDKKLFRKLFIEEPPSNFSGIKDEAAVVAMQPVADDFVPPKQKSD</sequence>